<proteinExistence type="inferred from homology"/>
<dbReference type="GO" id="GO:0000166">
    <property type="term" value="F:nucleotide binding"/>
    <property type="evidence" value="ECO:0007669"/>
    <property type="project" value="InterPro"/>
</dbReference>
<keyword evidence="7" id="KW-0235">DNA replication</keyword>
<evidence type="ECO:0000259" key="10">
    <source>
        <dbReference type="Pfam" id="PF22587"/>
    </source>
</evidence>
<dbReference type="InterPro" id="IPR036397">
    <property type="entry name" value="RNaseH_sf"/>
</dbReference>
<reference evidence="11 12" key="1">
    <citation type="submission" date="2018-09" db="EMBL/GenBank/DDBJ databases">
        <authorList>
            <person name="Wang Z."/>
        </authorList>
    </citation>
    <scope>NUCLEOTIDE SEQUENCE [LARGE SCALE GENOMIC DNA]</scope>
    <source>
        <strain evidence="11 12">ALS 81</strain>
    </source>
</reference>
<dbReference type="NCBIfam" id="NF004421">
    <property type="entry name" value="PRK05762.1-2"/>
    <property type="match status" value="1"/>
</dbReference>
<dbReference type="FunFam" id="3.90.1600.10:FF:000030">
    <property type="entry name" value="DNA polymerase II"/>
    <property type="match status" value="1"/>
</dbReference>
<dbReference type="InterPro" id="IPR023211">
    <property type="entry name" value="DNA_pol_palm_dom_sf"/>
</dbReference>
<dbReference type="InterPro" id="IPR006134">
    <property type="entry name" value="DNA-dir_DNA_pol_B_multi_dom"/>
</dbReference>
<dbReference type="PROSITE" id="PS00116">
    <property type="entry name" value="DNA_POLYMERASE_B"/>
    <property type="match status" value="1"/>
</dbReference>
<dbReference type="Gene3D" id="3.30.70.2250">
    <property type="match status" value="1"/>
</dbReference>
<dbReference type="AlphaFoldDB" id="A0A420END3"/>
<name>A0A420END3_9ALTE</name>
<dbReference type="Gene3D" id="6.10.140.1130">
    <property type="match status" value="1"/>
</dbReference>
<dbReference type="InterPro" id="IPR017964">
    <property type="entry name" value="DNA-dir_DNA_pol_B_CS"/>
</dbReference>
<dbReference type="GO" id="GO:0003677">
    <property type="term" value="F:DNA binding"/>
    <property type="evidence" value="ECO:0007669"/>
    <property type="project" value="UniProtKB-KW"/>
</dbReference>
<evidence type="ECO:0000259" key="8">
    <source>
        <dbReference type="Pfam" id="PF00136"/>
    </source>
</evidence>
<evidence type="ECO:0000313" key="11">
    <source>
        <dbReference type="EMBL" id="RKF22212.1"/>
    </source>
</evidence>
<evidence type="ECO:0000256" key="5">
    <source>
        <dbReference type="ARBA" id="ARBA00023125"/>
    </source>
</evidence>
<dbReference type="InterPro" id="IPR006133">
    <property type="entry name" value="DNA-dir_DNA_pol_B_exonuc"/>
</dbReference>
<accession>A0A420END3</accession>
<evidence type="ECO:0000256" key="7">
    <source>
        <dbReference type="RuleBase" id="RU000442"/>
    </source>
</evidence>
<feature type="domain" description="DNA polymerase II insertion" evidence="10">
    <location>
        <begin position="48"/>
        <end position="108"/>
    </location>
</feature>
<comment type="caution">
    <text evidence="11">The sequence shown here is derived from an EMBL/GenBank/DDBJ whole genome shotgun (WGS) entry which is preliminary data.</text>
</comment>
<sequence>MQNTTQNYLGQGFLLTRHSFESSRKLQLSYWLSTDNGPVKLNISDQRCVLFVHSDQLTQIQLVLAKHHIDYHATELELKDFEHQSIAGLYFESSAQLYDSQKLLKQAEITYFEGDVRHVDRYLMERFANAGVEFSGQAQQRQGFIEIHQAKLKACDYQAKLSLLSLDVECSRHGELFSIGLYSDTQSIVLMIGAAQVCDTPVHWLDNEEQLLLALNDWINRLDPDLIIGWNVVGFDFKLLLKRAEIYQLKLKLGRNQSPINWREAQNSQQGFVNIAGRVIVDGIDALKTASYSFESFSLDFVSQQLLGRGKIAEDVENRLFEIEHNFRYQKAKLAAYNLEDCRLVLDIFKHTQIVDFLCLRSQLTGLALDRSGGSVAAFSNLYLPRLHRAGYVAPNLNRDFVADSPGGYVMSSRPGLYQHVLVLDFKSLYPSIIRTFKIDPVGLLEGLKSPETAIEGYRGGLFSRDHHYLPNIIDTLWQQRDEAKRNKDAPRSQAIKILMNSFYGVLGSTGCRFHDPRLASSITMRGHWLMKQTASWIEENEHYQVIYGDTDSTFVWLKTVEGDHDAQAIGRELAQNINQLWDNYLREHFDLESHLEIEFETHFKQFLMPTIRHSELGSKKRYAGLDQNDEIIIKGLETVRSDWTQLAKQFQRGLLERVFAGTDTTEFVLSSVANLLEGQCDELLIYKKRLRRKLDLYQKNIPPQVRAARGADEKNQALGKRLRYQNRGSIRYIMTMDGPQAIEYQDSAIDYQHYLDKQLKPIADAILPFVDLDFGALTDQQLGLF</sequence>
<keyword evidence="2 7" id="KW-0808">Transferase</keyword>
<evidence type="ECO:0000259" key="9">
    <source>
        <dbReference type="Pfam" id="PF03104"/>
    </source>
</evidence>
<dbReference type="Gene3D" id="1.10.132.60">
    <property type="entry name" value="DNA polymerase family B, C-terminal domain"/>
    <property type="match status" value="1"/>
</dbReference>
<evidence type="ECO:0000256" key="3">
    <source>
        <dbReference type="ARBA" id="ARBA00022695"/>
    </source>
</evidence>
<dbReference type="SMART" id="SM00486">
    <property type="entry name" value="POLBc"/>
    <property type="match status" value="1"/>
</dbReference>
<dbReference type="CDD" id="cd05784">
    <property type="entry name" value="DNA_polB_II_exo"/>
    <property type="match status" value="1"/>
</dbReference>
<dbReference type="Gene3D" id="3.90.1600.10">
    <property type="entry name" value="Palm domain of DNA polymerase"/>
    <property type="match status" value="2"/>
</dbReference>
<dbReference type="Gene3D" id="3.30.420.10">
    <property type="entry name" value="Ribonuclease H-like superfamily/Ribonuclease H"/>
    <property type="match status" value="1"/>
</dbReference>
<evidence type="ECO:0000313" key="12">
    <source>
        <dbReference type="Proteomes" id="UP000286482"/>
    </source>
</evidence>
<dbReference type="SUPFAM" id="SSF56672">
    <property type="entry name" value="DNA/RNA polymerases"/>
    <property type="match status" value="1"/>
</dbReference>
<dbReference type="Pfam" id="PF03104">
    <property type="entry name" value="DNA_pol_B_exo1"/>
    <property type="match status" value="1"/>
</dbReference>
<dbReference type="InterPro" id="IPR050240">
    <property type="entry name" value="DNA_pol_type-B"/>
</dbReference>
<dbReference type="OrthoDB" id="5807460at2"/>
<comment type="catalytic activity">
    <reaction evidence="6 7">
        <text>DNA(n) + a 2'-deoxyribonucleoside 5'-triphosphate = DNA(n+1) + diphosphate</text>
        <dbReference type="Rhea" id="RHEA:22508"/>
        <dbReference type="Rhea" id="RHEA-COMP:17339"/>
        <dbReference type="Rhea" id="RHEA-COMP:17340"/>
        <dbReference type="ChEBI" id="CHEBI:33019"/>
        <dbReference type="ChEBI" id="CHEBI:61560"/>
        <dbReference type="ChEBI" id="CHEBI:173112"/>
        <dbReference type="EC" id="2.7.7.7"/>
    </reaction>
</comment>
<dbReference type="Pfam" id="PF21474">
    <property type="entry name" value="DNApolII_N"/>
    <property type="match status" value="1"/>
</dbReference>
<dbReference type="PANTHER" id="PTHR10322:SF23">
    <property type="entry name" value="DNA POLYMERASE DELTA CATALYTIC SUBUNIT"/>
    <property type="match status" value="1"/>
</dbReference>
<feature type="domain" description="DNA-directed DNA polymerase family B exonuclease" evidence="9">
    <location>
        <begin position="200"/>
        <end position="300"/>
    </location>
</feature>
<keyword evidence="4 7" id="KW-0239">DNA-directed DNA polymerase</keyword>
<dbReference type="EMBL" id="RAQO01000001">
    <property type="protein sequence ID" value="RKF22212.1"/>
    <property type="molecule type" value="Genomic_DNA"/>
</dbReference>
<dbReference type="PANTHER" id="PTHR10322">
    <property type="entry name" value="DNA POLYMERASE CATALYTIC SUBUNIT"/>
    <property type="match status" value="1"/>
</dbReference>
<gene>
    <name evidence="11" type="ORF">DBZ36_00780</name>
</gene>
<feature type="domain" description="DNA-directed DNA polymerase family B multifunctional" evidence="8">
    <location>
        <begin position="383"/>
        <end position="764"/>
    </location>
</feature>
<dbReference type="GO" id="GO:0045004">
    <property type="term" value="P:DNA replication proofreading"/>
    <property type="evidence" value="ECO:0007669"/>
    <property type="project" value="TreeGrafter"/>
</dbReference>
<evidence type="ECO:0000256" key="6">
    <source>
        <dbReference type="ARBA" id="ARBA00049244"/>
    </source>
</evidence>
<dbReference type="Pfam" id="PF22587">
    <property type="entry name" value="DNApolII_insertion"/>
    <property type="match status" value="1"/>
</dbReference>
<dbReference type="InterPro" id="IPR055208">
    <property type="entry name" value="PolB_insertion"/>
</dbReference>
<keyword evidence="5 7" id="KW-0238">DNA-binding</keyword>
<keyword evidence="3 7" id="KW-0548">Nucleotidyltransferase</keyword>
<dbReference type="Gene3D" id="2.40.50.590">
    <property type="match status" value="1"/>
</dbReference>
<dbReference type="Pfam" id="PF00136">
    <property type="entry name" value="DNA_pol_B"/>
    <property type="match status" value="1"/>
</dbReference>
<keyword evidence="12" id="KW-1185">Reference proteome</keyword>
<evidence type="ECO:0000256" key="1">
    <source>
        <dbReference type="ARBA" id="ARBA00005755"/>
    </source>
</evidence>
<dbReference type="GO" id="GO:0008296">
    <property type="term" value="F:3'-5'-DNA exonuclease activity"/>
    <property type="evidence" value="ECO:0007669"/>
    <property type="project" value="TreeGrafter"/>
</dbReference>
<protein>
    <recommendedName>
        <fullName evidence="7">DNA polymerase</fullName>
        <ecNumber evidence="7">2.7.7.7</ecNumber>
    </recommendedName>
</protein>
<dbReference type="InterPro" id="IPR042087">
    <property type="entry name" value="DNA_pol_B_thumb"/>
</dbReference>
<dbReference type="CDD" id="cd05537">
    <property type="entry name" value="POLBc_Pol_II"/>
    <property type="match status" value="1"/>
</dbReference>
<dbReference type="Proteomes" id="UP000286482">
    <property type="component" value="Unassembled WGS sequence"/>
</dbReference>
<dbReference type="InterPro" id="IPR012337">
    <property type="entry name" value="RNaseH-like_sf"/>
</dbReference>
<evidence type="ECO:0000256" key="4">
    <source>
        <dbReference type="ARBA" id="ARBA00022932"/>
    </source>
</evidence>
<dbReference type="RefSeq" id="WP_120353015.1">
    <property type="nucleotide sequence ID" value="NZ_RAQO01000001.1"/>
</dbReference>
<dbReference type="GO" id="GO:0009432">
    <property type="term" value="P:SOS response"/>
    <property type="evidence" value="ECO:0007669"/>
    <property type="project" value="TreeGrafter"/>
</dbReference>
<evidence type="ECO:0000256" key="2">
    <source>
        <dbReference type="ARBA" id="ARBA00022679"/>
    </source>
</evidence>
<dbReference type="PRINTS" id="PR00106">
    <property type="entry name" value="DNAPOLB"/>
</dbReference>
<comment type="similarity">
    <text evidence="1 7">Belongs to the DNA polymerase type-B family.</text>
</comment>
<dbReference type="EC" id="2.7.7.7" evidence="7"/>
<dbReference type="SUPFAM" id="SSF53098">
    <property type="entry name" value="Ribonuclease H-like"/>
    <property type="match status" value="1"/>
</dbReference>
<dbReference type="InterPro" id="IPR043502">
    <property type="entry name" value="DNA/RNA_pol_sf"/>
</dbReference>
<dbReference type="InterPro" id="IPR006172">
    <property type="entry name" value="DNA-dir_DNA_pol_B"/>
</dbReference>
<dbReference type="GO" id="GO:0003887">
    <property type="term" value="F:DNA-directed DNA polymerase activity"/>
    <property type="evidence" value="ECO:0007669"/>
    <property type="project" value="UniProtKB-KW"/>
</dbReference>
<organism evidence="11 12">
    <name type="scientific">Alginatibacterium sediminis</name>
    <dbReference type="NCBI Taxonomy" id="2164068"/>
    <lineage>
        <taxon>Bacteria</taxon>
        <taxon>Pseudomonadati</taxon>
        <taxon>Pseudomonadota</taxon>
        <taxon>Gammaproteobacteria</taxon>
        <taxon>Alteromonadales</taxon>
        <taxon>Alteromonadaceae</taxon>
        <taxon>Alginatibacterium</taxon>
    </lineage>
</organism>